<name>A0ABT1IN52_9PSEU</name>
<accession>A0ABT1IN52</accession>
<feature type="signal peptide" evidence="1">
    <location>
        <begin position="1"/>
        <end position="25"/>
    </location>
</feature>
<dbReference type="RefSeq" id="WP_253891151.1">
    <property type="nucleotide sequence ID" value="NZ_BAAAVB010000010.1"/>
</dbReference>
<keyword evidence="1" id="KW-0732">Signal</keyword>
<dbReference type="EMBL" id="JAMTCO010000019">
    <property type="protein sequence ID" value="MCP2273964.1"/>
    <property type="molecule type" value="Genomic_DNA"/>
</dbReference>
<reference evidence="2 3" key="1">
    <citation type="submission" date="2022-06" db="EMBL/GenBank/DDBJ databases">
        <title>Genomic Encyclopedia of Archaeal and Bacterial Type Strains, Phase II (KMG-II): from individual species to whole genera.</title>
        <authorList>
            <person name="Goeker M."/>
        </authorList>
    </citation>
    <scope>NUCLEOTIDE SEQUENCE [LARGE SCALE GENOMIC DNA]</scope>
    <source>
        <strain evidence="2 3">DSM 44255</strain>
    </source>
</reference>
<gene>
    <name evidence="2" type="ORF">LV75_006496</name>
</gene>
<sequence>MFRKILVAGSMAVAVVALTAGTAIAAIPDNVDAPYARAAVMVKADGTVLKAKGVDSVVRKDAGKYCVTFTDSRLVPGEVIPTTTALTWDRFVTVPAIPSSICDRDPRVFAVGTSDNTKAWADSGFTLVIN</sequence>
<organism evidence="2 3">
    <name type="scientific">Actinokineospora diospyrosa</name>
    <dbReference type="NCBI Taxonomy" id="103728"/>
    <lineage>
        <taxon>Bacteria</taxon>
        <taxon>Bacillati</taxon>
        <taxon>Actinomycetota</taxon>
        <taxon>Actinomycetes</taxon>
        <taxon>Pseudonocardiales</taxon>
        <taxon>Pseudonocardiaceae</taxon>
        <taxon>Actinokineospora</taxon>
    </lineage>
</organism>
<dbReference type="Proteomes" id="UP001205185">
    <property type="component" value="Unassembled WGS sequence"/>
</dbReference>
<evidence type="ECO:0000256" key="1">
    <source>
        <dbReference type="SAM" id="SignalP"/>
    </source>
</evidence>
<evidence type="ECO:0000313" key="3">
    <source>
        <dbReference type="Proteomes" id="UP001205185"/>
    </source>
</evidence>
<feature type="chain" id="PRO_5046624511" evidence="1">
    <location>
        <begin position="26"/>
        <end position="130"/>
    </location>
</feature>
<comment type="caution">
    <text evidence="2">The sequence shown here is derived from an EMBL/GenBank/DDBJ whole genome shotgun (WGS) entry which is preliminary data.</text>
</comment>
<proteinExistence type="predicted"/>
<keyword evidence="3" id="KW-1185">Reference proteome</keyword>
<protein>
    <submittedName>
        <fullName evidence="2">Uncharacterized protein</fullName>
    </submittedName>
</protein>
<evidence type="ECO:0000313" key="2">
    <source>
        <dbReference type="EMBL" id="MCP2273964.1"/>
    </source>
</evidence>